<protein>
    <submittedName>
        <fullName evidence="2">Uncharacterized protein</fullName>
    </submittedName>
</protein>
<accession>A0ABQ8SQ64</accession>
<name>A0ABQ8SQ64_PERAM</name>
<feature type="region of interest" description="Disordered" evidence="1">
    <location>
        <begin position="67"/>
        <end position="88"/>
    </location>
</feature>
<evidence type="ECO:0000256" key="1">
    <source>
        <dbReference type="SAM" id="MobiDB-lite"/>
    </source>
</evidence>
<evidence type="ECO:0000313" key="2">
    <source>
        <dbReference type="EMBL" id="KAJ4435886.1"/>
    </source>
</evidence>
<keyword evidence="3" id="KW-1185">Reference proteome</keyword>
<comment type="caution">
    <text evidence="2">The sequence shown here is derived from an EMBL/GenBank/DDBJ whole genome shotgun (WGS) entry which is preliminary data.</text>
</comment>
<dbReference type="EMBL" id="JAJSOF020000023">
    <property type="protein sequence ID" value="KAJ4435886.1"/>
    <property type="molecule type" value="Genomic_DNA"/>
</dbReference>
<reference evidence="2 3" key="1">
    <citation type="journal article" date="2022" name="Allergy">
        <title>Genome assembly and annotation of Periplaneta americana reveal a comprehensive cockroach allergen profile.</title>
        <authorList>
            <person name="Wang L."/>
            <person name="Xiong Q."/>
            <person name="Saelim N."/>
            <person name="Wang L."/>
            <person name="Nong W."/>
            <person name="Wan A.T."/>
            <person name="Shi M."/>
            <person name="Liu X."/>
            <person name="Cao Q."/>
            <person name="Hui J.H.L."/>
            <person name="Sookrung N."/>
            <person name="Leung T.F."/>
            <person name="Tungtrongchitr A."/>
            <person name="Tsui S.K.W."/>
        </authorList>
    </citation>
    <scope>NUCLEOTIDE SEQUENCE [LARGE SCALE GENOMIC DNA]</scope>
    <source>
        <strain evidence="2">PWHHKU_190912</strain>
    </source>
</reference>
<evidence type="ECO:0000313" key="3">
    <source>
        <dbReference type="Proteomes" id="UP001148838"/>
    </source>
</evidence>
<organism evidence="2 3">
    <name type="scientific">Periplaneta americana</name>
    <name type="common">American cockroach</name>
    <name type="synonym">Blatta americana</name>
    <dbReference type="NCBI Taxonomy" id="6978"/>
    <lineage>
        <taxon>Eukaryota</taxon>
        <taxon>Metazoa</taxon>
        <taxon>Ecdysozoa</taxon>
        <taxon>Arthropoda</taxon>
        <taxon>Hexapoda</taxon>
        <taxon>Insecta</taxon>
        <taxon>Pterygota</taxon>
        <taxon>Neoptera</taxon>
        <taxon>Polyneoptera</taxon>
        <taxon>Dictyoptera</taxon>
        <taxon>Blattodea</taxon>
        <taxon>Blattoidea</taxon>
        <taxon>Blattidae</taxon>
        <taxon>Blattinae</taxon>
        <taxon>Periplaneta</taxon>
    </lineage>
</organism>
<dbReference type="Proteomes" id="UP001148838">
    <property type="component" value="Unassembled WGS sequence"/>
</dbReference>
<sequence length="134" mass="14729">MAGLCKGGNEPAGSLSHFPGAGTAAARWDALAIPLGPIENSVNYQMIDNNKIYKIVCGDEEEGEKEGRLENAGFVVKDEDGDEEEGGKWEDWRMLEFGYLPLADVKDTGQKSEIHYPSDIISPNRNRKITELMA</sequence>
<gene>
    <name evidence="2" type="ORF">ANN_18506</name>
</gene>
<proteinExistence type="predicted"/>